<evidence type="ECO:0000256" key="9">
    <source>
        <dbReference type="ARBA" id="ARBA00023242"/>
    </source>
</evidence>
<feature type="non-terminal residue" evidence="13">
    <location>
        <position position="404"/>
    </location>
</feature>
<accession>A0A8J9Y4M6</accession>
<dbReference type="PANTHER" id="PTHR13135">
    <property type="entry name" value="CYTOSOLIC RESINIFERATOXIN BINDING PROTEIN RBP-26"/>
    <property type="match status" value="1"/>
</dbReference>
<evidence type="ECO:0000313" key="13">
    <source>
        <dbReference type="EMBL" id="CAH0713175.1"/>
    </source>
</evidence>
<organism evidence="13 14">
    <name type="scientific">Brenthis ino</name>
    <name type="common">lesser marbled fritillary</name>
    <dbReference type="NCBI Taxonomy" id="405034"/>
    <lineage>
        <taxon>Eukaryota</taxon>
        <taxon>Metazoa</taxon>
        <taxon>Ecdysozoa</taxon>
        <taxon>Arthropoda</taxon>
        <taxon>Hexapoda</taxon>
        <taxon>Insecta</taxon>
        <taxon>Pterygota</taxon>
        <taxon>Neoptera</taxon>
        <taxon>Endopterygota</taxon>
        <taxon>Lepidoptera</taxon>
        <taxon>Glossata</taxon>
        <taxon>Ditrysia</taxon>
        <taxon>Papilionoidea</taxon>
        <taxon>Nymphalidae</taxon>
        <taxon>Heliconiinae</taxon>
        <taxon>Argynnini</taxon>
        <taxon>Brenthis</taxon>
    </lineage>
</organism>
<dbReference type="GO" id="GO:0003723">
    <property type="term" value="F:RNA binding"/>
    <property type="evidence" value="ECO:0007669"/>
    <property type="project" value="UniProtKB-KW"/>
</dbReference>
<keyword evidence="9" id="KW-0539">Nucleus</keyword>
<evidence type="ECO:0000256" key="5">
    <source>
        <dbReference type="ARBA" id="ARBA00022448"/>
    </source>
</evidence>
<evidence type="ECO:0000256" key="8">
    <source>
        <dbReference type="ARBA" id="ARBA00022927"/>
    </source>
</evidence>
<evidence type="ECO:0000256" key="7">
    <source>
        <dbReference type="ARBA" id="ARBA00022884"/>
    </source>
</evidence>
<keyword evidence="6" id="KW-0963">Cytoplasm</keyword>
<feature type="region of interest" description="Disordered" evidence="11">
    <location>
        <begin position="301"/>
        <end position="387"/>
    </location>
</feature>
<protein>
    <recommendedName>
        <fullName evidence="4">Phosphorylated adapter RNA export protein</fullName>
    </recommendedName>
    <alternativeName>
        <fullName evidence="10">RNA U small nuclear RNA export adapter protein</fullName>
    </alternativeName>
</protein>
<dbReference type="InterPro" id="IPR039047">
    <property type="entry name" value="PHAX"/>
</dbReference>
<evidence type="ECO:0000256" key="4">
    <source>
        <dbReference type="ARBA" id="ARBA00016856"/>
    </source>
</evidence>
<dbReference type="OrthoDB" id="20573at2759"/>
<dbReference type="InterPro" id="IPR019385">
    <property type="entry name" value="PHAX_RNA-binding_domain"/>
</dbReference>
<keyword evidence="5" id="KW-0813">Transport</keyword>
<dbReference type="GO" id="GO:0005737">
    <property type="term" value="C:cytoplasm"/>
    <property type="evidence" value="ECO:0007669"/>
    <property type="project" value="UniProtKB-SubCell"/>
</dbReference>
<feature type="compositionally biased region" description="Basic residues" evidence="11">
    <location>
        <begin position="75"/>
        <end position="86"/>
    </location>
</feature>
<feature type="compositionally biased region" description="Pro residues" evidence="11">
    <location>
        <begin position="366"/>
        <end position="375"/>
    </location>
</feature>
<name>A0A8J9Y4M6_9NEOP</name>
<evidence type="ECO:0000313" key="14">
    <source>
        <dbReference type="Proteomes" id="UP000838878"/>
    </source>
</evidence>
<dbReference type="FunFam" id="1.10.10.1440:FF:000001">
    <property type="entry name" value="phosphorylated adapter RNA export protein-like"/>
    <property type="match status" value="1"/>
</dbReference>
<evidence type="ECO:0000256" key="2">
    <source>
        <dbReference type="ARBA" id="ARBA00004496"/>
    </source>
</evidence>
<evidence type="ECO:0000259" key="12">
    <source>
        <dbReference type="Pfam" id="PF10258"/>
    </source>
</evidence>
<dbReference type="EMBL" id="OV170221">
    <property type="protein sequence ID" value="CAH0713175.1"/>
    <property type="molecule type" value="Genomic_DNA"/>
</dbReference>
<dbReference type="Pfam" id="PF10258">
    <property type="entry name" value="PHAX_RNA-bd"/>
    <property type="match status" value="1"/>
</dbReference>
<feature type="compositionally biased region" description="Acidic residues" evidence="11">
    <location>
        <begin position="18"/>
        <end position="29"/>
    </location>
</feature>
<dbReference type="Gene3D" id="1.10.10.1440">
    <property type="entry name" value="PHAX RNA-binding domain"/>
    <property type="match status" value="1"/>
</dbReference>
<dbReference type="AlphaFoldDB" id="A0A8J9Y4M6"/>
<dbReference type="GO" id="GO:0005634">
    <property type="term" value="C:nucleus"/>
    <property type="evidence" value="ECO:0007669"/>
    <property type="project" value="UniProtKB-SubCell"/>
</dbReference>
<keyword evidence="14" id="KW-1185">Reference proteome</keyword>
<evidence type="ECO:0000256" key="11">
    <source>
        <dbReference type="SAM" id="MobiDB-lite"/>
    </source>
</evidence>
<dbReference type="InterPro" id="IPR038092">
    <property type="entry name" value="PHAX_RNA-binding_sf"/>
</dbReference>
<evidence type="ECO:0000256" key="10">
    <source>
        <dbReference type="ARBA" id="ARBA00030834"/>
    </source>
</evidence>
<comment type="subcellular location">
    <subcellularLocation>
        <location evidence="2">Cytoplasm</location>
    </subcellularLocation>
    <subcellularLocation>
        <location evidence="1">Nucleus</location>
    </subcellularLocation>
</comment>
<dbReference type="PANTHER" id="PTHR13135:SF0">
    <property type="entry name" value="PHOSPHORYLATED ADAPTER RNA EXPORT PROTEIN"/>
    <property type="match status" value="1"/>
</dbReference>
<sequence length="404" mass="46339">MMSTTEGELDVEVSHELEDGELEDSDVEEGTYIPLARPEAFNPPSLVNMQIQDEQSDEESVQESTGSESDEEPRRRPKRTKLRPRRPQPQPQSVKKDKYNIWCKALQEDLLTEDMVTCDVSKKSRYGVESYDYTIKYRLDDEYISKKVFTNSHGFKNRDQASNKRSFSDRGNLKLRLGKRVNSEQPLEEKQNPRILPDLLITPDHPMEQLVQEITEKLSEEKKDLVGRIIQVIGASKAIEIYKETQRIEADGGMLVMNGTRRRTPGGIYFFLLKRDDEISQTMINQIFNEDRKETARRIKKTRAKSRQKVMEQLKQSLTDSELPSLLSRGEATVQSEHGSNPPPSPATDARDCSSDTDGHSHTEQPPSPSRPLSPLPDRTSRAVQEYDDDDFLEVMCNEQMDLF</sequence>
<reference evidence="13" key="1">
    <citation type="submission" date="2021-12" db="EMBL/GenBank/DDBJ databases">
        <authorList>
            <person name="Martin H S."/>
        </authorList>
    </citation>
    <scope>NUCLEOTIDE SEQUENCE</scope>
</reference>
<keyword evidence="8" id="KW-0653">Protein transport</keyword>
<evidence type="ECO:0000256" key="1">
    <source>
        <dbReference type="ARBA" id="ARBA00004123"/>
    </source>
</evidence>
<dbReference type="GO" id="GO:0015031">
    <property type="term" value="P:protein transport"/>
    <property type="evidence" value="ECO:0007669"/>
    <property type="project" value="UniProtKB-KW"/>
</dbReference>
<comment type="similarity">
    <text evidence="3">Belongs to the PHAX family.</text>
</comment>
<keyword evidence="7" id="KW-0694">RNA-binding</keyword>
<feature type="compositionally biased region" description="Basic and acidic residues" evidence="11">
    <location>
        <begin position="349"/>
        <end position="363"/>
    </location>
</feature>
<feature type="region of interest" description="Disordered" evidence="11">
    <location>
        <begin position="1"/>
        <end position="96"/>
    </location>
</feature>
<gene>
    <name evidence="13" type="ORF">BINO364_LOCUS367</name>
</gene>
<dbReference type="GO" id="GO:0006408">
    <property type="term" value="P:snRNA export from nucleus"/>
    <property type="evidence" value="ECO:0007669"/>
    <property type="project" value="InterPro"/>
</dbReference>
<evidence type="ECO:0000256" key="3">
    <source>
        <dbReference type="ARBA" id="ARBA00006094"/>
    </source>
</evidence>
<evidence type="ECO:0000256" key="6">
    <source>
        <dbReference type="ARBA" id="ARBA00022490"/>
    </source>
</evidence>
<feature type="domain" description="Phosphorylated adapter RNA export protein RNA-binding" evidence="12">
    <location>
        <begin position="211"/>
        <end position="293"/>
    </location>
</feature>
<dbReference type="Proteomes" id="UP000838878">
    <property type="component" value="Chromosome 1"/>
</dbReference>
<proteinExistence type="inferred from homology"/>